<keyword evidence="8 10" id="KW-0476">Mercury</keyword>
<feature type="domain" description="HMA" evidence="13">
    <location>
        <begin position="23"/>
        <end position="89"/>
    </location>
</feature>
<feature type="compositionally biased region" description="Polar residues" evidence="11">
    <location>
        <begin position="79"/>
        <end position="92"/>
    </location>
</feature>
<keyword evidence="7 10" id="KW-0574">Periplasm</keyword>
<name>A0A0A0BI91_9GAMM</name>
<dbReference type="GO" id="GO:0042597">
    <property type="term" value="C:periplasmic space"/>
    <property type="evidence" value="ECO:0007669"/>
    <property type="project" value="UniProtKB-SubCell"/>
</dbReference>
<evidence type="ECO:0000256" key="5">
    <source>
        <dbReference type="ARBA" id="ARBA00022723"/>
    </source>
</evidence>
<accession>A0A0A0BI91</accession>
<proteinExistence type="inferred from homology"/>
<evidence type="ECO:0000313" key="14">
    <source>
        <dbReference type="EMBL" id="KGM07671.1"/>
    </source>
</evidence>
<comment type="function">
    <text evidence="9 10">Involved in mercury resistance. Acts as a mercury scavenger that specifically binds to a mercuric ion in the periplasm and probably passes it to the cytoplasmic mercuric reductase MerA via the mercuric transport protein MerT.</text>
</comment>
<keyword evidence="6 12" id="KW-0732">Signal</keyword>
<evidence type="ECO:0000256" key="6">
    <source>
        <dbReference type="ARBA" id="ARBA00022729"/>
    </source>
</evidence>
<evidence type="ECO:0000256" key="8">
    <source>
        <dbReference type="ARBA" id="ARBA00022914"/>
    </source>
</evidence>
<protein>
    <recommendedName>
        <fullName evidence="10">Periplasmic mercury ion-binding protein</fullName>
    </recommendedName>
</protein>
<dbReference type="InterPro" id="IPR036163">
    <property type="entry name" value="HMA_dom_sf"/>
</dbReference>
<keyword evidence="4 10" id="KW-0475">Mercuric resistance</keyword>
<dbReference type="Pfam" id="PF00403">
    <property type="entry name" value="HMA"/>
    <property type="match status" value="1"/>
</dbReference>
<dbReference type="InterPro" id="IPR001802">
    <property type="entry name" value="MerP/CopZ"/>
</dbReference>
<dbReference type="RefSeq" id="WP_036310913.1">
    <property type="nucleotide sequence ID" value="NZ_JRQD01000001.1"/>
</dbReference>
<dbReference type="GO" id="GO:0015097">
    <property type="term" value="F:mercury ion transmembrane transporter activity"/>
    <property type="evidence" value="ECO:0007669"/>
    <property type="project" value="UniProtKB-UniRule"/>
</dbReference>
<evidence type="ECO:0000256" key="4">
    <source>
        <dbReference type="ARBA" id="ARBA00022466"/>
    </source>
</evidence>
<evidence type="ECO:0000256" key="3">
    <source>
        <dbReference type="ARBA" id="ARBA00011245"/>
    </source>
</evidence>
<dbReference type="AlphaFoldDB" id="A0A0A0BI91"/>
<evidence type="ECO:0000256" key="2">
    <source>
        <dbReference type="ARBA" id="ARBA00005938"/>
    </source>
</evidence>
<feature type="signal peptide" evidence="12">
    <location>
        <begin position="1"/>
        <end position="20"/>
    </location>
</feature>
<feature type="chain" id="PRO_5001967261" description="Periplasmic mercury ion-binding protein" evidence="12">
    <location>
        <begin position="21"/>
        <end position="98"/>
    </location>
</feature>
<keyword evidence="5 10" id="KW-0479">Metal-binding</keyword>
<comment type="similarity">
    <text evidence="2">Belongs to the MerP family.</text>
</comment>
<gene>
    <name evidence="10" type="primary">merP</name>
    <name evidence="14" type="ORF">LP43_0087</name>
</gene>
<dbReference type="InterPro" id="IPR017969">
    <property type="entry name" value="Heavy-metal-associated_CS"/>
</dbReference>
<feature type="region of interest" description="Disordered" evidence="11">
    <location>
        <begin position="79"/>
        <end position="98"/>
    </location>
</feature>
<dbReference type="GO" id="GO:0045340">
    <property type="term" value="F:mercury ion binding"/>
    <property type="evidence" value="ECO:0007669"/>
    <property type="project" value="UniProtKB-UniRule"/>
</dbReference>
<evidence type="ECO:0000256" key="7">
    <source>
        <dbReference type="ARBA" id="ARBA00022764"/>
    </source>
</evidence>
<comment type="subcellular location">
    <subcellularLocation>
        <location evidence="1 10">Periplasm</location>
    </subcellularLocation>
</comment>
<dbReference type="Proteomes" id="UP000029999">
    <property type="component" value="Unassembled WGS sequence"/>
</dbReference>
<dbReference type="InterPro" id="IPR006121">
    <property type="entry name" value="HMA_dom"/>
</dbReference>
<organism evidence="14 15">
    <name type="scientific">Methylophaga thiooxydans</name>
    <dbReference type="NCBI Taxonomy" id="392484"/>
    <lineage>
        <taxon>Bacteria</taxon>
        <taxon>Pseudomonadati</taxon>
        <taxon>Pseudomonadota</taxon>
        <taxon>Gammaproteobacteria</taxon>
        <taxon>Thiotrichales</taxon>
        <taxon>Piscirickettsiaceae</taxon>
        <taxon>Methylophaga</taxon>
    </lineage>
</organism>
<evidence type="ECO:0000256" key="11">
    <source>
        <dbReference type="SAM" id="MobiDB-lite"/>
    </source>
</evidence>
<dbReference type="InterPro" id="IPR011795">
    <property type="entry name" value="MerP"/>
</dbReference>
<reference evidence="14 15" key="1">
    <citation type="submission" date="2014-09" db="EMBL/GenBank/DDBJ databases">
        <authorList>
            <person name="Grob C."/>
            <person name="Taubert M."/>
            <person name="Howat A.M."/>
            <person name="Burns O.J."/>
            <person name="Dixon J.L."/>
            <person name="Chen Y."/>
            <person name="Murrell J.C."/>
        </authorList>
    </citation>
    <scope>NUCLEOTIDE SEQUENCE [LARGE SCALE GENOMIC DNA]</scope>
    <source>
        <strain evidence="14">L4</strain>
    </source>
</reference>
<dbReference type="CDD" id="cd00371">
    <property type="entry name" value="HMA"/>
    <property type="match status" value="1"/>
</dbReference>
<dbReference type="EMBL" id="JRQD01000001">
    <property type="protein sequence ID" value="KGM07671.1"/>
    <property type="molecule type" value="Genomic_DNA"/>
</dbReference>
<dbReference type="FunFam" id="3.30.70.100:FF:000001">
    <property type="entry name" value="ATPase copper transporting beta"/>
    <property type="match status" value="1"/>
</dbReference>
<dbReference type="Gene3D" id="3.30.70.100">
    <property type="match status" value="1"/>
</dbReference>
<dbReference type="PROSITE" id="PS50846">
    <property type="entry name" value="HMA_2"/>
    <property type="match status" value="1"/>
</dbReference>
<evidence type="ECO:0000313" key="15">
    <source>
        <dbReference type="Proteomes" id="UP000029999"/>
    </source>
</evidence>
<dbReference type="NCBIfam" id="TIGR02052">
    <property type="entry name" value="MerP"/>
    <property type="match status" value="1"/>
</dbReference>
<evidence type="ECO:0000256" key="12">
    <source>
        <dbReference type="SAM" id="SignalP"/>
    </source>
</evidence>
<dbReference type="PROSITE" id="PS01047">
    <property type="entry name" value="HMA_1"/>
    <property type="match status" value="1"/>
</dbReference>
<comment type="caution">
    <text evidence="14">The sequence shown here is derived from an EMBL/GenBank/DDBJ whole genome shotgun (WGS) entry which is preliminary data.</text>
</comment>
<dbReference type="PRINTS" id="PR00946">
    <property type="entry name" value="HGSCAVENGER"/>
</dbReference>
<evidence type="ECO:0000259" key="13">
    <source>
        <dbReference type="PROSITE" id="PS50846"/>
    </source>
</evidence>
<dbReference type="SUPFAM" id="SSF55008">
    <property type="entry name" value="HMA, heavy metal-associated domain"/>
    <property type="match status" value="1"/>
</dbReference>
<evidence type="ECO:0000256" key="1">
    <source>
        <dbReference type="ARBA" id="ARBA00004418"/>
    </source>
</evidence>
<dbReference type="STRING" id="392484.LP43_0087"/>
<evidence type="ECO:0000256" key="9">
    <source>
        <dbReference type="ARBA" id="ARBA00045344"/>
    </source>
</evidence>
<comment type="subunit">
    <text evidence="3">Monomer.</text>
</comment>
<evidence type="ECO:0000256" key="10">
    <source>
        <dbReference type="RuleBase" id="RU361212"/>
    </source>
</evidence>
<sequence length="98" mass="10190">MKARFALITLLALLSMPALAAQQTVTLSVPGMTCPACPFTVKAALNKVNGVMQVDVSYPAREAVVTFDGTLTSVEALTQATTNAGYPSSPTASEEDPE</sequence>